<comment type="similarity">
    <text evidence="1">Belongs to the amidase family.</text>
</comment>
<gene>
    <name evidence="3" type="ORF">ACFQ3F_14105</name>
</gene>
<dbReference type="Proteomes" id="UP001597229">
    <property type="component" value="Unassembled WGS sequence"/>
</dbReference>
<dbReference type="SUPFAM" id="SSF75304">
    <property type="entry name" value="Amidase signature (AS) enzymes"/>
    <property type="match status" value="1"/>
</dbReference>
<name>A0ABW3W1P0_9ACTN</name>
<evidence type="ECO:0000259" key="2">
    <source>
        <dbReference type="Pfam" id="PF01425"/>
    </source>
</evidence>
<feature type="domain" description="Amidase" evidence="2">
    <location>
        <begin position="23"/>
        <end position="452"/>
    </location>
</feature>
<keyword evidence="4" id="KW-1185">Reference proteome</keyword>
<dbReference type="Gene3D" id="3.90.1300.10">
    <property type="entry name" value="Amidase signature (AS) domain"/>
    <property type="match status" value="1"/>
</dbReference>
<evidence type="ECO:0000313" key="3">
    <source>
        <dbReference type="EMBL" id="MFD1248929.1"/>
    </source>
</evidence>
<dbReference type="Pfam" id="PF01425">
    <property type="entry name" value="Amidase"/>
    <property type="match status" value="1"/>
</dbReference>
<proteinExistence type="inferred from homology"/>
<dbReference type="InterPro" id="IPR036928">
    <property type="entry name" value="AS_sf"/>
</dbReference>
<dbReference type="EMBL" id="JBHTLX010000020">
    <property type="protein sequence ID" value="MFD1248929.1"/>
    <property type="molecule type" value="Genomic_DNA"/>
</dbReference>
<dbReference type="RefSeq" id="WP_367917209.1">
    <property type="nucleotide sequence ID" value="NZ_BAABAC010000003.1"/>
</dbReference>
<dbReference type="InterPro" id="IPR000120">
    <property type="entry name" value="Amidase"/>
</dbReference>
<dbReference type="PANTHER" id="PTHR11895:SF7">
    <property type="entry name" value="GLUTAMYL-TRNA(GLN) AMIDOTRANSFERASE SUBUNIT A, MITOCHONDRIAL"/>
    <property type="match status" value="1"/>
</dbReference>
<sequence>MTAWLDARALADLVHRGELRPVDLVEDAVARVEELNPTLNAVIIPDYERALEAARATDPALPFAGVPILLKDLCTEADGLRCCEGSAFLADHVSRGDQENVRRLRAAGFAILGKTNTPEFGMAPTTEPRLFGATANPWDVRHTTGGSSGGSAAAVASGMVPVAHGNDAGGSIRIPASACHLFGLKPTRGRNPLGPRYGDAFAGMVSEHVLTRTVRDSAALLDVTSGPDLGDPYSAPPGPGRWVDECVPEPGRLRIAVTTRTADGDPGHPEVVAVVAEACRLLTELGHDVFERDLTELDGRVGSAIGRMYGAATDWAIRYWVDELGRRPEPDELEPLTRLYWERGQRVSGGELLMAITTIQRFTRRLAEATAGFDLWLSPTLAEPPPRLGEMAADDADPTVAEARAARFVAYPLVVANLTGRAAMSVPFGWSASGLPIGVHFLGTYGGEATLLRLAAQLEQARPWADRRPSTAVAAAEAVAPG</sequence>
<evidence type="ECO:0000313" key="4">
    <source>
        <dbReference type="Proteomes" id="UP001597229"/>
    </source>
</evidence>
<dbReference type="InterPro" id="IPR023631">
    <property type="entry name" value="Amidase_dom"/>
</dbReference>
<reference evidence="4" key="1">
    <citation type="journal article" date="2019" name="Int. J. Syst. Evol. Microbiol.">
        <title>The Global Catalogue of Microorganisms (GCM) 10K type strain sequencing project: providing services to taxonomists for standard genome sequencing and annotation.</title>
        <authorList>
            <consortium name="The Broad Institute Genomics Platform"/>
            <consortium name="The Broad Institute Genome Sequencing Center for Infectious Disease"/>
            <person name="Wu L."/>
            <person name="Ma J."/>
        </authorList>
    </citation>
    <scope>NUCLEOTIDE SEQUENCE [LARGE SCALE GENOMIC DNA]</scope>
    <source>
        <strain evidence="4">CCUG 52478</strain>
    </source>
</reference>
<dbReference type="PROSITE" id="PS00571">
    <property type="entry name" value="AMIDASES"/>
    <property type="match status" value="1"/>
</dbReference>
<dbReference type="PANTHER" id="PTHR11895">
    <property type="entry name" value="TRANSAMIDASE"/>
    <property type="match status" value="1"/>
</dbReference>
<evidence type="ECO:0000256" key="1">
    <source>
        <dbReference type="ARBA" id="ARBA00009199"/>
    </source>
</evidence>
<comment type="caution">
    <text evidence="3">The sequence shown here is derived from an EMBL/GenBank/DDBJ whole genome shotgun (WGS) entry which is preliminary data.</text>
</comment>
<accession>A0ABW3W1P0</accession>
<protein>
    <submittedName>
        <fullName evidence="3">Amidase</fullName>
    </submittedName>
</protein>
<dbReference type="InterPro" id="IPR020556">
    <property type="entry name" value="Amidase_CS"/>
</dbReference>
<organism evidence="3 4">
    <name type="scientific">Nocardioides ginsengisoli</name>
    <dbReference type="NCBI Taxonomy" id="363868"/>
    <lineage>
        <taxon>Bacteria</taxon>
        <taxon>Bacillati</taxon>
        <taxon>Actinomycetota</taxon>
        <taxon>Actinomycetes</taxon>
        <taxon>Propionibacteriales</taxon>
        <taxon>Nocardioidaceae</taxon>
        <taxon>Nocardioides</taxon>
    </lineage>
</organism>